<comment type="subcellular location">
    <subcellularLocation>
        <location evidence="1">Cell membrane</location>
        <topology evidence="1">Multi-pass membrane protein</topology>
    </subcellularLocation>
</comment>
<feature type="domain" description="MASE1" evidence="7">
    <location>
        <begin position="32"/>
        <end position="131"/>
    </location>
</feature>
<evidence type="ECO:0000313" key="8">
    <source>
        <dbReference type="EMBL" id="EMO64521.1"/>
    </source>
</evidence>
<gene>
    <name evidence="8" type="ORF">LEP1GSC133_1223</name>
</gene>
<keyword evidence="4 6" id="KW-1133">Transmembrane helix</keyword>
<evidence type="ECO:0000256" key="6">
    <source>
        <dbReference type="SAM" id="Phobius"/>
    </source>
</evidence>
<evidence type="ECO:0000256" key="2">
    <source>
        <dbReference type="ARBA" id="ARBA00022475"/>
    </source>
</evidence>
<dbReference type="GO" id="GO:0005886">
    <property type="term" value="C:plasma membrane"/>
    <property type="evidence" value="ECO:0007669"/>
    <property type="project" value="UniProtKB-SubCell"/>
</dbReference>
<dbReference type="AlphaFoldDB" id="M6WAS0"/>
<accession>M6WAS0</accession>
<evidence type="ECO:0000256" key="1">
    <source>
        <dbReference type="ARBA" id="ARBA00004651"/>
    </source>
</evidence>
<dbReference type="EMBL" id="AKWF02000025">
    <property type="protein sequence ID" value="EMO64521.1"/>
    <property type="molecule type" value="Genomic_DNA"/>
</dbReference>
<organism evidence="8 9">
    <name type="scientific">Leptospira borgpetersenii serovar Pomona str. 200901868</name>
    <dbReference type="NCBI Taxonomy" id="1192866"/>
    <lineage>
        <taxon>Bacteria</taxon>
        <taxon>Pseudomonadati</taxon>
        <taxon>Spirochaetota</taxon>
        <taxon>Spirochaetia</taxon>
        <taxon>Leptospirales</taxon>
        <taxon>Leptospiraceae</taxon>
        <taxon>Leptospira</taxon>
    </lineage>
</organism>
<feature type="transmembrane region" description="Helical" evidence="6">
    <location>
        <begin position="44"/>
        <end position="67"/>
    </location>
</feature>
<keyword evidence="2" id="KW-1003">Cell membrane</keyword>
<comment type="caution">
    <text evidence="8">The sequence shown here is derived from an EMBL/GenBank/DDBJ whole genome shotgun (WGS) entry which is preliminary data.</text>
</comment>
<feature type="transmembrane region" description="Helical" evidence="6">
    <location>
        <begin position="88"/>
        <end position="105"/>
    </location>
</feature>
<dbReference type="Pfam" id="PF05231">
    <property type="entry name" value="MASE1"/>
    <property type="match status" value="1"/>
</dbReference>
<dbReference type="InterPro" id="IPR007895">
    <property type="entry name" value="MASE1"/>
</dbReference>
<evidence type="ECO:0000256" key="4">
    <source>
        <dbReference type="ARBA" id="ARBA00022989"/>
    </source>
</evidence>
<evidence type="ECO:0000313" key="9">
    <source>
        <dbReference type="Proteomes" id="UP000012159"/>
    </source>
</evidence>
<protein>
    <submittedName>
        <fullName evidence="8">MASE1 domain protein</fullName>
    </submittedName>
</protein>
<evidence type="ECO:0000256" key="3">
    <source>
        <dbReference type="ARBA" id="ARBA00022692"/>
    </source>
</evidence>
<proteinExistence type="predicted"/>
<keyword evidence="5 6" id="KW-0472">Membrane</keyword>
<evidence type="ECO:0000256" key="5">
    <source>
        <dbReference type="ARBA" id="ARBA00023136"/>
    </source>
</evidence>
<sequence>MSLRFKRIIRTSGIVFISGFIYYFSTQIGRDDLIYPGYTSPIWLASGVALGLTLLLGNCAIFGIFLASFLSSSGMDLSSGVWIDIGKNLYLSFLIGLFSALQSYIGKVVLSGRIPKYRISDRTQFVFLLFFSKRSYVSSAQWVLWLRCIF</sequence>
<dbReference type="Proteomes" id="UP000012159">
    <property type="component" value="Unassembled WGS sequence"/>
</dbReference>
<keyword evidence="3 6" id="KW-0812">Transmembrane</keyword>
<evidence type="ECO:0000259" key="7">
    <source>
        <dbReference type="Pfam" id="PF05231"/>
    </source>
</evidence>
<name>M6WAS0_LEPBO</name>
<reference evidence="8 9" key="1">
    <citation type="submission" date="2013-01" db="EMBL/GenBank/DDBJ databases">
        <authorList>
            <person name="Harkins D.M."/>
            <person name="Durkin A.S."/>
            <person name="Brinkac L.M."/>
            <person name="Haft D.H."/>
            <person name="Selengut J.D."/>
            <person name="Sanka R."/>
            <person name="DePew J."/>
            <person name="Purushe J."/>
            <person name="Picardeau M."/>
            <person name="Werts C."/>
            <person name="Goarant C."/>
            <person name="Vinetz J.M."/>
            <person name="Sutton G.G."/>
            <person name="Nierman W.C."/>
            <person name="Fouts D.E."/>
        </authorList>
    </citation>
    <scope>NUCLEOTIDE SEQUENCE [LARGE SCALE GENOMIC DNA]</scope>
    <source>
        <strain evidence="8 9">200901868</strain>
    </source>
</reference>
<dbReference type="STRING" id="1192866.LEP1GSC133_1223"/>